<name>A0A934K4Z0_9BACT</name>
<evidence type="ECO:0000313" key="2">
    <source>
        <dbReference type="EMBL" id="MBJ7598934.1"/>
    </source>
</evidence>
<sequence>MTGVWAAVAIVSLICILLRAAGPLLVRDSLPRRLERWLQLLAPALLAGFVAVQTLSTQQRLTLDARLAGLVVAGLAIAARRSPVVVLLAAAAATALVRALW</sequence>
<proteinExistence type="predicted"/>
<feature type="transmembrane region" description="Helical" evidence="1">
    <location>
        <begin position="6"/>
        <end position="25"/>
    </location>
</feature>
<dbReference type="AlphaFoldDB" id="A0A934K4Z0"/>
<comment type="caution">
    <text evidence="2">The sequence shown here is derived from an EMBL/GenBank/DDBJ whole genome shotgun (WGS) entry which is preliminary data.</text>
</comment>
<evidence type="ECO:0000313" key="3">
    <source>
        <dbReference type="Proteomes" id="UP000612893"/>
    </source>
</evidence>
<dbReference type="EMBL" id="JAEKNR010000136">
    <property type="protein sequence ID" value="MBJ7598934.1"/>
    <property type="molecule type" value="Genomic_DNA"/>
</dbReference>
<dbReference type="Pfam" id="PF05437">
    <property type="entry name" value="AzlD"/>
    <property type="match status" value="1"/>
</dbReference>
<accession>A0A934K4Z0</accession>
<dbReference type="InterPro" id="IPR008407">
    <property type="entry name" value="Brnchd-chn_aa_trnsp_AzlD"/>
</dbReference>
<feature type="transmembrane region" description="Helical" evidence="1">
    <location>
        <begin position="37"/>
        <end position="55"/>
    </location>
</feature>
<protein>
    <submittedName>
        <fullName evidence="2">AzlD domain-containing protein</fullName>
    </submittedName>
</protein>
<keyword evidence="1" id="KW-1133">Transmembrane helix</keyword>
<feature type="transmembrane region" description="Helical" evidence="1">
    <location>
        <begin position="67"/>
        <end position="97"/>
    </location>
</feature>
<keyword evidence="1" id="KW-0472">Membrane</keyword>
<dbReference type="RefSeq" id="WP_338202187.1">
    <property type="nucleotide sequence ID" value="NZ_JAEKNR010000136.1"/>
</dbReference>
<keyword evidence="1" id="KW-0812">Transmembrane</keyword>
<dbReference type="Proteomes" id="UP000612893">
    <property type="component" value="Unassembled WGS sequence"/>
</dbReference>
<reference evidence="2" key="1">
    <citation type="submission" date="2020-10" db="EMBL/GenBank/DDBJ databases">
        <title>Ca. Dormibacterota MAGs.</title>
        <authorList>
            <person name="Montgomery K."/>
        </authorList>
    </citation>
    <scope>NUCLEOTIDE SEQUENCE [LARGE SCALE GENOMIC DNA]</scope>
    <source>
        <strain evidence="2">SC8812_S17_10</strain>
    </source>
</reference>
<organism evidence="2 3">
    <name type="scientific">Candidatus Nephthysia bennettiae</name>
    <dbReference type="NCBI Taxonomy" id="3127016"/>
    <lineage>
        <taxon>Bacteria</taxon>
        <taxon>Bacillati</taxon>
        <taxon>Candidatus Dormiibacterota</taxon>
        <taxon>Candidatus Dormibacteria</taxon>
        <taxon>Candidatus Dormibacterales</taxon>
        <taxon>Candidatus Dormibacteraceae</taxon>
        <taxon>Candidatus Nephthysia</taxon>
    </lineage>
</organism>
<evidence type="ECO:0000256" key="1">
    <source>
        <dbReference type="SAM" id="Phobius"/>
    </source>
</evidence>
<keyword evidence="3" id="KW-1185">Reference proteome</keyword>
<gene>
    <name evidence="2" type="ORF">JF922_12735</name>
</gene>